<accession>A0A0P7BS22</accession>
<feature type="compositionally biased region" description="Low complexity" evidence="1">
    <location>
        <begin position="28"/>
        <end position="37"/>
    </location>
</feature>
<evidence type="ECO:0000313" key="2">
    <source>
        <dbReference type="EMBL" id="KPM44199.1"/>
    </source>
</evidence>
<proteinExistence type="predicted"/>
<protein>
    <recommendedName>
        <fullName evidence="4">ASCH domain-containing protein</fullName>
    </recommendedName>
</protein>
<name>A0A0P7BS22_9HYPO</name>
<organism evidence="2 3">
    <name type="scientific">Neonectria ditissima</name>
    <dbReference type="NCBI Taxonomy" id="78410"/>
    <lineage>
        <taxon>Eukaryota</taxon>
        <taxon>Fungi</taxon>
        <taxon>Dikarya</taxon>
        <taxon>Ascomycota</taxon>
        <taxon>Pezizomycotina</taxon>
        <taxon>Sordariomycetes</taxon>
        <taxon>Hypocreomycetidae</taxon>
        <taxon>Hypocreales</taxon>
        <taxon>Nectriaceae</taxon>
        <taxon>Neonectria</taxon>
    </lineage>
</organism>
<evidence type="ECO:0000313" key="3">
    <source>
        <dbReference type="Proteomes" id="UP000050424"/>
    </source>
</evidence>
<reference evidence="2 3" key="1">
    <citation type="submission" date="2015-09" db="EMBL/GenBank/DDBJ databases">
        <title>Draft genome of a European isolate of the apple canker pathogen Neonectria ditissima.</title>
        <authorList>
            <person name="Gomez-Cortecero A."/>
            <person name="Harrison R.J."/>
            <person name="Armitage A.D."/>
        </authorList>
    </citation>
    <scope>NUCLEOTIDE SEQUENCE [LARGE SCALE GENOMIC DNA]</scope>
    <source>
        <strain evidence="2 3">R09/05</strain>
    </source>
</reference>
<evidence type="ECO:0008006" key="4">
    <source>
        <dbReference type="Google" id="ProtNLM"/>
    </source>
</evidence>
<dbReference type="OrthoDB" id="2149705at2759"/>
<sequence>MARTRSTKAETKPARKQTTISKTSFKHSAAAPSPSAAEAKRITKIKHDTKSNSSRSSSLVPERVLTDVLLAIQPIHLSNIVKQRKNHEYRNYRLCDGVQRLWLYETRGTKQDKGLPSFKLTTLRHIATIPLDIRHSPGNVPEVPFGIDNAEFNAGLEQSGFGYPILELYQLVKPITLDEMKKTWGMGMRRGE</sequence>
<comment type="caution">
    <text evidence="2">The sequence shown here is derived from an EMBL/GenBank/DDBJ whole genome shotgun (WGS) entry which is preliminary data.</text>
</comment>
<dbReference type="EMBL" id="LKCW01000022">
    <property type="protein sequence ID" value="KPM44199.1"/>
    <property type="molecule type" value="Genomic_DNA"/>
</dbReference>
<dbReference type="Proteomes" id="UP000050424">
    <property type="component" value="Unassembled WGS sequence"/>
</dbReference>
<evidence type="ECO:0000256" key="1">
    <source>
        <dbReference type="SAM" id="MobiDB-lite"/>
    </source>
</evidence>
<dbReference type="AlphaFoldDB" id="A0A0P7BS22"/>
<feature type="region of interest" description="Disordered" evidence="1">
    <location>
        <begin position="1"/>
        <end position="39"/>
    </location>
</feature>
<gene>
    <name evidence="2" type="ORF">AK830_g2316</name>
</gene>
<keyword evidence="3" id="KW-1185">Reference proteome</keyword>